<evidence type="ECO:0000313" key="4">
    <source>
        <dbReference type="Proteomes" id="UP000009073"/>
    </source>
</evidence>
<dbReference type="EMBL" id="CP001616">
    <property type="protein sequence ID" value="ACQ94487.1"/>
    <property type="molecule type" value="Genomic_DNA"/>
</dbReference>
<accession>C4LCI3</accession>
<dbReference type="InterPro" id="IPR000120">
    <property type="entry name" value="Amidase"/>
</dbReference>
<dbReference type="RefSeq" id="WP_015879936.1">
    <property type="nucleotide sequence ID" value="NC_012691.1"/>
</dbReference>
<evidence type="ECO:0000313" key="3">
    <source>
        <dbReference type="EMBL" id="ACQ94487.1"/>
    </source>
</evidence>
<dbReference type="InterPro" id="IPR014085">
    <property type="entry name" value="Allophanate_hydrolase"/>
</dbReference>
<dbReference type="GO" id="GO:0016787">
    <property type="term" value="F:hydrolase activity"/>
    <property type="evidence" value="ECO:0007669"/>
    <property type="project" value="UniProtKB-KW"/>
</dbReference>
<name>C4LCI3_TOLAT</name>
<dbReference type="Pfam" id="PF21986">
    <property type="entry name" value="AH_C"/>
    <property type="match status" value="1"/>
</dbReference>
<dbReference type="KEGG" id="tau:Tola_2898"/>
<dbReference type="PANTHER" id="PTHR11895:SF169">
    <property type="entry name" value="GLUTAMYL-TRNA(GLN) AMIDOTRANSFERASE"/>
    <property type="match status" value="1"/>
</dbReference>
<dbReference type="HOGENOM" id="CLU_009600_0_1_6"/>
<dbReference type="Gene3D" id="1.20.58.1700">
    <property type="match status" value="1"/>
</dbReference>
<dbReference type="Gene3D" id="3.10.490.10">
    <property type="entry name" value="Gamma-glutamyl cyclotransferase-like"/>
    <property type="match status" value="1"/>
</dbReference>
<gene>
    <name evidence="3" type="ordered locus">Tola_2898</name>
</gene>
<dbReference type="PANTHER" id="PTHR11895">
    <property type="entry name" value="TRANSAMIDASE"/>
    <property type="match status" value="1"/>
</dbReference>
<reference evidence="3" key="1">
    <citation type="journal article" date="2011" name="Stand. Genomic Sci.">
        <title>Complete genome sequence of Tolumonas auensis type strain (TA 4).</title>
        <authorList>
            <person name="Chertkov O."/>
            <person name="Copeland A."/>
            <person name="Lucas S."/>
            <person name="Lapidus A."/>
            <person name="Berry K.W."/>
            <person name="Detter J.C."/>
            <person name="Del Rio T.G."/>
            <person name="Hammon N."/>
            <person name="Dalin E."/>
            <person name="Tice H."/>
            <person name="Pitluck S."/>
            <person name="Richardson P."/>
            <person name="Bruce D."/>
            <person name="Goodwin L."/>
            <person name="Han C."/>
            <person name="Tapia R."/>
            <person name="Saunders E."/>
            <person name="Schmutz J."/>
            <person name="Brettin T."/>
            <person name="Larimer F."/>
            <person name="Land M."/>
            <person name="Hauser L."/>
            <person name="Spring S."/>
            <person name="Rohde M."/>
            <person name="Kyrpides N.C."/>
            <person name="Ivanova N."/>
            <person name="Goker M."/>
            <person name="Beller H.R."/>
            <person name="Klenk H.P."/>
            <person name="Woyke T."/>
        </authorList>
    </citation>
    <scope>NUCLEOTIDE SEQUENCE [LARGE SCALE GENOMIC DNA]</scope>
    <source>
        <strain evidence="3">DSM 9187</strain>
    </source>
</reference>
<dbReference type="Pfam" id="PF01425">
    <property type="entry name" value="Amidase"/>
    <property type="match status" value="1"/>
</dbReference>
<sequence length="600" mass="64260">MTQPMTISAIHDAYRRGELTPHQLVHRCLQQAQADERHVWISLLSSEQLQSYLDGLEGHSPDDLPLFGIPFAIKDNIDLAGLPTTAACPDFAYQPPASAFVVQQLIAAGAIPLGKTNLDQFATGLVGVRSPYGACQNSIDPDYISGGSSSGSAVAVATSQVCFSLGTDTAGSGRVPAAFNNILGLKGTKGRISCSGVVPACKSLDCVTIFAQTAADLAAVWPIAAQFDPQDPFAREAQTAKPIPAQFRFGVPAQDQLKFFGDEAAEVLFWQSVRTLEALGGKAITVDLEPFLQAARLLYEGPWVAERLAAIKDFFRADPGRCLPVIQTIVGGAESRSAVEAYEALYELQRLKRIADAELAKVDLIVTPTTGTIYKIQDVKVDPIQLNSNLGYYTNFMNLLDYSAIALPAGFRTGGDKQNLPFGITLFAPAFQDDVLLALGDQWQRQLALPLGAGHQPLPANTPVVVMPQADTIDVVVCGAHLSGLPLNWQLTERHAVLVQTTTTAACYRMYALAGGPPYRPGLIRDEQVGKAIEVEVWRVPAAEFGSFVAGIPAPLGIGKVQLADGSRVSGFICEPYGIAGAEEITALGGWRHYMRRKNA</sequence>
<keyword evidence="3" id="KW-0378">Hydrolase</keyword>
<feature type="domain" description="Allophanate hydrolase C-terminal" evidence="2">
    <location>
        <begin position="473"/>
        <end position="595"/>
    </location>
</feature>
<dbReference type="OrthoDB" id="8872210at2"/>
<dbReference type="Gene3D" id="3.90.1300.10">
    <property type="entry name" value="Amidase signature (AS) domain"/>
    <property type="match status" value="1"/>
</dbReference>
<organism evidence="3 4">
    <name type="scientific">Tolumonas auensis (strain DSM 9187 / NBRC 110442 / TA 4)</name>
    <dbReference type="NCBI Taxonomy" id="595494"/>
    <lineage>
        <taxon>Bacteria</taxon>
        <taxon>Pseudomonadati</taxon>
        <taxon>Pseudomonadota</taxon>
        <taxon>Gammaproteobacteria</taxon>
        <taxon>Aeromonadales</taxon>
        <taxon>Aeromonadaceae</taxon>
        <taxon>Tolumonas</taxon>
    </lineage>
</organism>
<dbReference type="InterPro" id="IPR023631">
    <property type="entry name" value="Amidase_dom"/>
</dbReference>
<evidence type="ECO:0000259" key="1">
    <source>
        <dbReference type="Pfam" id="PF01425"/>
    </source>
</evidence>
<keyword evidence="4" id="KW-1185">Reference proteome</keyword>
<evidence type="ECO:0000259" key="2">
    <source>
        <dbReference type="Pfam" id="PF21986"/>
    </source>
</evidence>
<dbReference type="SUPFAM" id="SSF75304">
    <property type="entry name" value="Amidase signature (AS) enzymes"/>
    <property type="match status" value="1"/>
</dbReference>
<dbReference type="STRING" id="595494.Tola_2898"/>
<dbReference type="NCBIfam" id="NF006043">
    <property type="entry name" value="PRK08186.1"/>
    <property type="match status" value="1"/>
</dbReference>
<dbReference type="Proteomes" id="UP000009073">
    <property type="component" value="Chromosome"/>
</dbReference>
<proteinExistence type="predicted"/>
<dbReference type="AlphaFoldDB" id="C4LCI3"/>
<feature type="domain" description="Amidase" evidence="1">
    <location>
        <begin position="24"/>
        <end position="437"/>
    </location>
</feature>
<dbReference type="eggNOG" id="COG0154">
    <property type="taxonomic scope" value="Bacteria"/>
</dbReference>
<protein>
    <submittedName>
        <fullName evidence="3">Allophanate hydrolase</fullName>
    </submittedName>
</protein>
<dbReference type="InterPro" id="IPR036928">
    <property type="entry name" value="AS_sf"/>
</dbReference>
<dbReference type="InterPro" id="IPR053844">
    <property type="entry name" value="AH_C"/>
</dbReference>
<dbReference type="NCBIfam" id="TIGR02713">
    <property type="entry name" value="allophanate_hyd"/>
    <property type="match status" value="1"/>
</dbReference>